<evidence type="ECO:0000313" key="3">
    <source>
        <dbReference type="EMBL" id="GAA0744919.1"/>
    </source>
</evidence>
<feature type="transmembrane region" description="Helical" evidence="1">
    <location>
        <begin position="128"/>
        <end position="147"/>
    </location>
</feature>
<comment type="caution">
    <text evidence="3">The sequence shown here is derived from an EMBL/GenBank/DDBJ whole genome shotgun (WGS) entry which is preliminary data.</text>
</comment>
<dbReference type="InterPro" id="IPR026841">
    <property type="entry name" value="Aur1/Ipt1"/>
</dbReference>
<keyword evidence="4" id="KW-1185">Reference proteome</keyword>
<dbReference type="RefSeq" id="WP_343762887.1">
    <property type="nucleotide sequence ID" value="NZ_BAAACG010000013.1"/>
</dbReference>
<feature type="transmembrane region" description="Helical" evidence="1">
    <location>
        <begin position="48"/>
        <end position="70"/>
    </location>
</feature>
<accession>A0ABN1JRM8</accession>
<evidence type="ECO:0000256" key="1">
    <source>
        <dbReference type="SAM" id="Phobius"/>
    </source>
</evidence>
<feature type="transmembrane region" description="Helical" evidence="1">
    <location>
        <begin position="179"/>
        <end position="200"/>
    </location>
</feature>
<dbReference type="SUPFAM" id="SSF48317">
    <property type="entry name" value="Acid phosphatase/Vanadium-dependent haloperoxidase"/>
    <property type="match status" value="1"/>
</dbReference>
<dbReference type="InterPro" id="IPR036938">
    <property type="entry name" value="PAP2/HPO_sf"/>
</dbReference>
<evidence type="ECO:0000313" key="4">
    <source>
        <dbReference type="Proteomes" id="UP001501510"/>
    </source>
</evidence>
<dbReference type="Proteomes" id="UP001501510">
    <property type="component" value="Unassembled WGS sequence"/>
</dbReference>
<keyword evidence="1" id="KW-0812">Transmembrane</keyword>
<feature type="transmembrane region" description="Helical" evidence="1">
    <location>
        <begin position="9"/>
        <end position="28"/>
    </location>
</feature>
<keyword evidence="1" id="KW-1133">Transmembrane helix</keyword>
<feature type="transmembrane region" description="Helical" evidence="1">
    <location>
        <begin position="82"/>
        <end position="99"/>
    </location>
</feature>
<organism evidence="3 4">
    <name type="scientific">Clostridium oceanicum</name>
    <dbReference type="NCBI Taxonomy" id="1543"/>
    <lineage>
        <taxon>Bacteria</taxon>
        <taxon>Bacillati</taxon>
        <taxon>Bacillota</taxon>
        <taxon>Clostridia</taxon>
        <taxon>Eubacteriales</taxon>
        <taxon>Clostridiaceae</taxon>
        <taxon>Clostridium</taxon>
    </lineage>
</organism>
<keyword evidence="1" id="KW-0472">Membrane</keyword>
<dbReference type="EMBL" id="BAAACG010000013">
    <property type="protein sequence ID" value="GAA0744919.1"/>
    <property type="molecule type" value="Genomic_DNA"/>
</dbReference>
<dbReference type="Pfam" id="PF14378">
    <property type="entry name" value="PAP2_3"/>
    <property type="match status" value="1"/>
</dbReference>
<feature type="transmembrane region" description="Helical" evidence="1">
    <location>
        <begin position="154"/>
        <end position="173"/>
    </location>
</feature>
<evidence type="ECO:0000259" key="2">
    <source>
        <dbReference type="Pfam" id="PF14378"/>
    </source>
</evidence>
<protein>
    <submittedName>
        <fullName evidence="3">Phosphatase PAP2 family protein</fullName>
    </submittedName>
</protein>
<sequence length="222" mass="25931">MGNKLKQNLIPLSLMLIIPIVNIVYPLLNNNNRGVSTIITKIDTMVPFIKAFSVPYMAWYPFVILYLVYLCFNDRKTYYKSLTSLILSLIVCYIIFFFFQTTVPRPQVQGNDLFSKIVMFIYKTDKPFNAFPSIHVITTYIVMRGIYSSKVRDSINMTVVIIVGMLIIFSTQFIKQHVILDLTFAILLGEVIYNIVDYSMEMILKWRKKRSSLLMMRKKLET</sequence>
<name>A0ABN1JRM8_9CLOT</name>
<gene>
    <name evidence="3" type="ORF">GCM10008906_30540</name>
</gene>
<reference evidence="3 4" key="1">
    <citation type="journal article" date="2019" name="Int. J. Syst. Evol. Microbiol.">
        <title>The Global Catalogue of Microorganisms (GCM) 10K type strain sequencing project: providing services to taxonomists for standard genome sequencing and annotation.</title>
        <authorList>
            <consortium name="The Broad Institute Genomics Platform"/>
            <consortium name="The Broad Institute Genome Sequencing Center for Infectious Disease"/>
            <person name="Wu L."/>
            <person name="Ma J."/>
        </authorList>
    </citation>
    <scope>NUCLEOTIDE SEQUENCE [LARGE SCALE GENOMIC DNA]</scope>
    <source>
        <strain evidence="3 4">JCM 1407</strain>
    </source>
</reference>
<feature type="domain" description="Inositolphosphotransferase Aur1/Ipt1" evidence="2">
    <location>
        <begin position="56"/>
        <end position="183"/>
    </location>
</feature>
<proteinExistence type="predicted"/>